<evidence type="ECO:0000256" key="1">
    <source>
        <dbReference type="SAM" id="MobiDB-lite"/>
    </source>
</evidence>
<feature type="region of interest" description="Disordered" evidence="1">
    <location>
        <begin position="205"/>
        <end position="230"/>
    </location>
</feature>
<sequence>WLPIHMRERGQTVIIWEWRASPNYVRENGIRGHKMFQVRRDDGKHGRIWLEPGSAYLRAPKGTRLSRVRLYGSPGPKTIKRKGGFDFTDEYGRVHYNSDSLGPVYSNFELPRDTWGRFMLVIEQRAGDKFAHVWYHATHERKDPVTILKDAQVSIGSPPGKPGEGRPMHFDFEINSSQPRKGPEVWSWGRNVLVLRGVKEPEKLLRRPVRGDKGPAAATRPAPRAAKKGP</sequence>
<protein>
    <submittedName>
        <fullName evidence="2">Uncharacterized protein</fullName>
    </submittedName>
</protein>
<dbReference type="EMBL" id="BARS01011030">
    <property type="protein sequence ID" value="GAF99049.1"/>
    <property type="molecule type" value="Genomic_DNA"/>
</dbReference>
<feature type="non-terminal residue" evidence="2">
    <location>
        <position position="1"/>
    </location>
</feature>
<evidence type="ECO:0000313" key="2">
    <source>
        <dbReference type="EMBL" id="GAF99049.1"/>
    </source>
</evidence>
<proteinExistence type="predicted"/>
<feature type="compositionally biased region" description="Low complexity" evidence="1">
    <location>
        <begin position="214"/>
        <end position="224"/>
    </location>
</feature>
<name>X0U0L7_9ZZZZ</name>
<dbReference type="AlphaFoldDB" id="X0U0L7"/>
<gene>
    <name evidence="2" type="ORF">S01H1_20220</name>
</gene>
<accession>X0U0L7</accession>
<organism evidence="2">
    <name type="scientific">marine sediment metagenome</name>
    <dbReference type="NCBI Taxonomy" id="412755"/>
    <lineage>
        <taxon>unclassified sequences</taxon>
        <taxon>metagenomes</taxon>
        <taxon>ecological metagenomes</taxon>
    </lineage>
</organism>
<comment type="caution">
    <text evidence="2">The sequence shown here is derived from an EMBL/GenBank/DDBJ whole genome shotgun (WGS) entry which is preliminary data.</text>
</comment>
<reference evidence="2" key="1">
    <citation type="journal article" date="2014" name="Front. Microbiol.">
        <title>High frequency of phylogenetically diverse reductive dehalogenase-homologous genes in deep subseafloor sedimentary metagenomes.</title>
        <authorList>
            <person name="Kawai M."/>
            <person name="Futagami T."/>
            <person name="Toyoda A."/>
            <person name="Takaki Y."/>
            <person name="Nishi S."/>
            <person name="Hori S."/>
            <person name="Arai W."/>
            <person name="Tsubouchi T."/>
            <person name="Morono Y."/>
            <person name="Uchiyama I."/>
            <person name="Ito T."/>
            <person name="Fujiyama A."/>
            <person name="Inagaki F."/>
            <person name="Takami H."/>
        </authorList>
    </citation>
    <scope>NUCLEOTIDE SEQUENCE</scope>
    <source>
        <strain evidence="2">Expedition CK06-06</strain>
    </source>
</reference>